<dbReference type="Proteomes" id="UP000199394">
    <property type="component" value="Unassembled WGS sequence"/>
</dbReference>
<dbReference type="Gene3D" id="1.10.10.630">
    <property type="entry name" value="DnaD domain-like"/>
    <property type="match status" value="2"/>
</dbReference>
<dbReference type="PANTHER" id="PTHR37293:SF6">
    <property type="entry name" value="DNA REPLICATION PROTEIN DNAD"/>
    <property type="match status" value="1"/>
</dbReference>
<gene>
    <name evidence="3" type="ORF">SAMN04515656_101217</name>
</gene>
<evidence type="ECO:0000313" key="4">
    <source>
        <dbReference type="Proteomes" id="UP000199394"/>
    </source>
</evidence>
<sequence>METPIIYDLTAESLHFKHNYLGGYSFSGYAIMDNKMGWNAPSGRRKAMENQYTFYLGDDNLATTTIDNIFINEYMPRARGDYVKVYLYGLKQARSQSHAPIDNVALSQLFNITEGDVISAWDYWKKQGIIDLTYEGTKVAHITFYHIPSVLLKAQNEGAPKAVSVSPPADDDGMEARTAEMFNRIQRMYGSRALPKKDMLAYKKWLSEYGFEPEAVVILVEYALNLINSKSETFTPAQILSYMETIAESWRRQGIHTFTEADAYIVESRNRQRRHYGIFKYLGLRRAPMESERTMMDTWSGEWGFSDEIIKVALGRTSKPNLKYINGILEKWHQAGIKSLADIEAQDAAHRSTSFKGAPKVVDEETAKRLAVYDEMDAEDANWFKKIGENSGK</sequence>
<dbReference type="Pfam" id="PF07261">
    <property type="entry name" value="DnaB_2"/>
    <property type="match status" value="2"/>
</dbReference>
<evidence type="ECO:0000313" key="3">
    <source>
        <dbReference type="EMBL" id="SDZ94070.1"/>
    </source>
</evidence>
<name>A0A1H3X483_9FIRM</name>
<protein>
    <submittedName>
        <fullName evidence="3">DnaD and phage-associated domain-containing protein</fullName>
    </submittedName>
</protein>
<dbReference type="EMBL" id="FNRK01000001">
    <property type="protein sequence ID" value="SDZ94070.1"/>
    <property type="molecule type" value="Genomic_DNA"/>
</dbReference>
<proteinExistence type="inferred from homology"/>
<dbReference type="SUPFAM" id="SSF158499">
    <property type="entry name" value="DnaD domain-like"/>
    <property type="match status" value="2"/>
</dbReference>
<feature type="domain" description="DnaB/C C-terminal" evidence="2">
    <location>
        <begin position="192"/>
        <end position="265"/>
    </location>
</feature>
<organism evidence="3 4">
    <name type="scientific">Eubacterium aggregans</name>
    <dbReference type="NCBI Taxonomy" id="81409"/>
    <lineage>
        <taxon>Bacteria</taxon>
        <taxon>Bacillati</taxon>
        <taxon>Bacillota</taxon>
        <taxon>Clostridia</taxon>
        <taxon>Eubacteriales</taxon>
        <taxon>Eubacteriaceae</taxon>
        <taxon>Eubacterium</taxon>
    </lineage>
</organism>
<comment type="similarity">
    <text evidence="1">Belongs to the DnaB/DnaD family.</text>
</comment>
<dbReference type="PANTHER" id="PTHR37293">
    <property type="entry name" value="PHAGE REPLICATION PROTEIN-RELATED"/>
    <property type="match status" value="1"/>
</dbReference>
<feature type="domain" description="DnaB/C C-terminal" evidence="2">
    <location>
        <begin position="286"/>
        <end position="346"/>
    </location>
</feature>
<dbReference type="InterPro" id="IPR006343">
    <property type="entry name" value="DnaB/C_C"/>
</dbReference>
<dbReference type="NCBIfam" id="TIGR01446">
    <property type="entry name" value="DnaD_dom"/>
    <property type="match status" value="1"/>
</dbReference>
<reference evidence="3 4" key="1">
    <citation type="submission" date="2016-10" db="EMBL/GenBank/DDBJ databases">
        <authorList>
            <person name="de Groot N.N."/>
        </authorList>
    </citation>
    <scope>NUCLEOTIDE SEQUENCE [LARGE SCALE GENOMIC DNA]</scope>
    <source>
        <strain evidence="3 4">SR12</strain>
    </source>
</reference>
<accession>A0A1H3X483</accession>
<evidence type="ECO:0000256" key="1">
    <source>
        <dbReference type="ARBA" id="ARBA00093462"/>
    </source>
</evidence>
<dbReference type="STRING" id="81409.SAMN04515656_101217"/>
<keyword evidence="4" id="KW-1185">Reference proteome</keyword>
<dbReference type="InterPro" id="IPR053162">
    <property type="entry name" value="DnaD"/>
</dbReference>
<dbReference type="AlphaFoldDB" id="A0A1H3X483"/>
<evidence type="ECO:0000259" key="2">
    <source>
        <dbReference type="Pfam" id="PF07261"/>
    </source>
</evidence>
<dbReference type="InterPro" id="IPR034829">
    <property type="entry name" value="DnaD-like_sf"/>
</dbReference>
<dbReference type="OrthoDB" id="1652900at2"/>